<dbReference type="Proteomes" id="UP001235712">
    <property type="component" value="Unassembled WGS sequence"/>
</dbReference>
<gene>
    <name evidence="1" type="ORF">J2S57_006144</name>
</gene>
<evidence type="ECO:0000313" key="2">
    <source>
        <dbReference type="Proteomes" id="UP001235712"/>
    </source>
</evidence>
<keyword evidence="2" id="KW-1185">Reference proteome</keyword>
<dbReference type="EMBL" id="JAUSQZ010000001">
    <property type="protein sequence ID" value="MDP9830395.1"/>
    <property type="molecule type" value="Genomic_DNA"/>
</dbReference>
<sequence length="55" mass="6219">MKRRRRYPVTVKGIDLVIENPGNPRTGKYLRDGEELPKDPWDNVVLVGPDGASRS</sequence>
<organism evidence="1 2">
    <name type="scientific">Kineosporia succinea</name>
    <dbReference type="NCBI Taxonomy" id="84632"/>
    <lineage>
        <taxon>Bacteria</taxon>
        <taxon>Bacillati</taxon>
        <taxon>Actinomycetota</taxon>
        <taxon>Actinomycetes</taxon>
        <taxon>Kineosporiales</taxon>
        <taxon>Kineosporiaceae</taxon>
        <taxon>Kineosporia</taxon>
    </lineage>
</organism>
<protein>
    <submittedName>
        <fullName evidence="1">Uncharacterized protein</fullName>
    </submittedName>
</protein>
<proteinExistence type="predicted"/>
<dbReference type="InterPro" id="IPR045584">
    <property type="entry name" value="Pilin-like"/>
</dbReference>
<accession>A0ABT9PCG4</accession>
<dbReference type="RefSeq" id="WP_307249467.1">
    <property type="nucleotide sequence ID" value="NZ_JAUSQZ010000001.1"/>
</dbReference>
<evidence type="ECO:0000313" key="1">
    <source>
        <dbReference type="EMBL" id="MDP9830395.1"/>
    </source>
</evidence>
<name>A0ABT9PCG4_9ACTN</name>
<reference evidence="1 2" key="1">
    <citation type="submission" date="2023-07" db="EMBL/GenBank/DDBJ databases">
        <title>Sequencing the genomes of 1000 actinobacteria strains.</title>
        <authorList>
            <person name="Klenk H.-P."/>
        </authorList>
    </citation>
    <scope>NUCLEOTIDE SEQUENCE [LARGE SCALE GENOMIC DNA]</scope>
    <source>
        <strain evidence="1 2">DSM 44388</strain>
    </source>
</reference>
<comment type="caution">
    <text evidence="1">The sequence shown here is derived from an EMBL/GenBank/DDBJ whole genome shotgun (WGS) entry which is preliminary data.</text>
</comment>
<dbReference type="SUPFAM" id="SSF54523">
    <property type="entry name" value="Pili subunits"/>
    <property type="match status" value="1"/>
</dbReference>